<name>A0A6H9WFX4_9MICO</name>
<dbReference type="Gene3D" id="1.10.45.10">
    <property type="entry name" value="Vanillyl-alcohol Oxidase, Chain A, domain 4"/>
    <property type="match status" value="1"/>
</dbReference>
<evidence type="ECO:0000313" key="11">
    <source>
        <dbReference type="Proteomes" id="UP000431744"/>
    </source>
</evidence>
<evidence type="ECO:0000256" key="3">
    <source>
        <dbReference type="ARBA" id="ARBA00022723"/>
    </source>
</evidence>
<feature type="domain" description="4Fe-4S ferredoxin-type" evidence="8">
    <location>
        <begin position="602"/>
        <end position="635"/>
    </location>
</feature>
<dbReference type="AlphaFoldDB" id="A0A6H9WFX4"/>
<dbReference type="InterPro" id="IPR017900">
    <property type="entry name" value="4Fe4S_Fe_S_CS"/>
</dbReference>
<evidence type="ECO:0000256" key="7">
    <source>
        <dbReference type="ARBA" id="ARBA00023014"/>
    </source>
</evidence>
<dbReference type="SUPFAM" id="SSF56176">
    <property type="entry name" value="FAD-binding/transporter-associated domain-like"/>
    <property type="match status" value="1"/>
</dbReference>
<organism evidence="10 11">
    <name type="scientific">Pseudoclavibacter endophyticus</name>
    <dbReference type="NCBI Taxonomy" id="1778590"/>
    <lineage>
        <taxon>Bacteria</taxon>
        <taxon>Bacillati</taxon>
        <taxon>Actinomycetota</taxon>
        <taxon>Actinomycetes</taxon>
        <taxon>Micrococcales</taxon>
        <taxon>Microbacteriaceae</taxon>
        <taxon>Pseudoclavibacter</taxon>
    </lineage>
</organism>
<reference evidence="10 11" key="1">
    <citation type="submission" date="2019-09" db="EMBL/GenBank/DDBJ databases">
        <title>Phylogeny of genus Pseudoclavibacter and closely related genus.</title>
        <authorList>
            <person name="Li Y."/>
        </authorList>
    </citation>
    <scope>NUCLEOTIDE SEQUENCE [LARGE SCALE GENOMIC DNA]</scope>
    <source>
        <strain evidence="10 11">EGI 60007</strain>
    </source>
</reference>
<evidence type="ECO:0000256" key="1">
    <source>
        <dbReference type="ARBA" id="ARBA00001974"/>
    </source>
</evidence>
<dbReference type="OrthoDB" id="9770306at2"/>
<dbReference type="InterPro" id="IPR036318">
    <property type="entry name" value="FAD-bd_PCMH-like_sf"/>
</dbReference>
<comment type="caution">
    <text evidence="10">The sequence shown here is derived from an EMBL/GenBank/DDBJ whole genome shotgun (WGS) entry which is preliminary data.</text>
</comment>
<dbReference type="GO" id="GO:1903457">
    <property type="term" value="P:lactate catabolic process"/>
    <property type="evidence" value="ECO:0007669"/>
    <property type="project" value="TreeGrafter"/>
</dbReference>
<accession>A0A6H9WFX4</accession>
<dbReference type="InterPro" id="IPR016169">
    <property type="entry name" value="FAD-bd_PCMH_sub2"/>
</dbReference>
<dbReference type="PANTHER" id="PTHR11748">
    <property type="entry name" value="D-LACTATE DEHYDROGENASE"/>
    <property type="match status" value="1"/>
</dbReference>
<dbReference type="PROSITE" id="PS51379">
    <property type="entry name" value="4FE4S_FER_2"/>
    <property type="match status" value="1"/>
</dbReference>
<dbReference type="Pfam" id="PF01565">
    <property type="entry name" value="FAD_binding_4"/>
    <property type="match status" value="1"/>
</dbReference>
<dbReference type="SUPFAM" id="SSF55103">
    <property type="entry name" value="FAD-linked oxidases, C-terminal domain"/>
    <property type="match status" value="1"/>
</dbReference>
<keyword evidence="7" id="KW-0411">Iron-sulfur</keyword>
<keyword evidence="4" id="KW-0274">FAD</keyword>
<dbReference type="PROSITE" id="PS51387">
    <property type="entry name" value="FAD_PCMH"/>
    <property type="match status" value="1"/>
</dbReference>
<gene>
    <name evidence="10" type="ORF">F8O04_06110</name>
</gene>
<dbReference type="InterPro" id="IPR016171">
    <property type="entry name" value="Vanillyl_alc_oxidase_C-sub2"/>
</dbReference>
<evidence type="ECO:0000256" key="6">
    <source>
        <dbReference type="ARBA" id="ARBA00023004"/>
    </source>
</evidence>
<dbReference type="Pfam" id="PF02913">
    <property type="entry name" value="FAD-oxidase_C"/>
    <property type="match status" value="1"/>
</dbReference>
<dbReference type="InterPro" id="IPR006094">
    <property type="entry name" value="Oxid_FAD_bind_N"/>
</dbReference>
<dbReference type="InterPro" id="IPR017896">
    <property type="entry name" value="4Fe4S_Fe-S-bd"/>
</dbReference>
<evidence type="ECO:0000256" key="5">
    <source>
        <dbReference type="ARBA" id="ARBA00023002"/>
    </source>
</evidence>
<keyword evidence="3" id="KW-0479">Metal-binding</keyword>
<dbReference type="SUPFAM" id="SSF46548">
    <property type="entry name" value="alpha-helical ferredoxin"/>
    <property type="match status" value="1"/>
</dbReference>
<dbReference type="Gene3D" id="3.30.70.2740">
    <property type="match status" value="1"/>
</dbReference>
<evidence type="ECO:0000259" key="8">
    <source>
        <dbReference type="PROSITE" id="PS51379"/>
    </source>
</evidence>
<dbReference type="InterPro" id="IPR016164">
    <property type="entry name" value="FAD-linked_Oxase-like_C"/>
</dbReference>
<comment type="cofactor">
    <cofactor evidence="1">
        <name>FAD</name>
        <dbReference type="ChEBI" id="CHEBI:57692"/>
    </cofactor>
</comment>
<evidence type="ECO:0000256" key="4">
    <source>
        <dbReference type="ARBA" id="ARBA00022827"/>
    </source>
</evidence>
<dbReference type="PANTHER" id="PTHR11748:SF119">
    <property type="entry name" value="D-2-HYDROXYGLUTARATE DEHYDROGENASE"/>
    <property type="match status" value="1"/>
</dbReference>
<proteinExistence type="predicted"/>
<evidence type="ECO:0000259" key="9">
    <source>
        <dbReference type="PROSITE" id="PS51387"/>
    </source>
</evidence>
<dbReference type="GO" id="GO:0046872">
    <property type="term" value="F:metal ion binding"/>
    <property type="evidence" value="ECO:0007669"/>
    <property type="project" value="UniProtKB-KW"/>
</dbReference>
<sequence>MTVASGMSGATDFVPTTVDADAANDLVAALRSRIDGDVDTASRRLAEYSTDASNYRIVPSAVAFPRTVDELATITDEARERGVPLHLRGAGTSIAGNAIGRGLVVDTSRHLNRIHSIDAEARTARVDPGVVVARLQDAAKPYGLRFGPDPSTWTRCTIGGMAGNNACGSHSLSFGRTAENIVDLDIIDGLGRRFTAADDLSVVPGLNEFVRRHLATIRLEFGRFGRQVSGYALEALLPERQHSLKDLLVGSEGTLGVITGATVRLVPMPNAPVTVVLGYPSMVAAANDVPALLACKPGAVEGLDARLVTAVREAKGAAAVESLPEGAGWLLIEMPGESLEDALERSHALVAASSAISHMIQPDAALARPIWRIREDGVGLAGRPGGTQAWPGFEDAAVPPDRLGEYLERFEQLTAKHGIDGMSYGHFGDGCIHVRLTFPLHESGKGMRAFMLDAGDLVAEFGGSISGEHGDGRARGELLPKMYSPAAIEAFRELKALFDPKNVLNPDVLVDPAPLDLDLRRPHALPIPRVRGGFAFEHDGGDFTNAVHRCVGMGKCRADNGGAGGFMCPSYQATRDEKDSTRARARVLQEVANGSLGPGAWSSREVDESLDLCLSCKACSTDCPAGVDMAQYKSEALYRAYKGRVRPMRHYVLGQLPRWTPLMSALAPIVNATMSVDWLRRLVLPIAGVDKRRRIPRVAPRTFREHRRRAVRRGRAVAPDSPVRAETSRVMVWTDSFSNGFAPGVGADVVRVLEAAGLEVVTPEQSVCCGLTWISTGQLDGARARLTRLMDAFAPVVDAGVPIVGVEPSCTAVLRSDLLDLFPDDPRAKRIAASTFTLAEVLSSAAPVKPADDWSMPSLDGVELIVQPHCHQYSVLGFHADRALLDAAGASVTQLAGCCGLAGNFGLEKGHYETSVAVAENALLPALRQAPDGARFLADGFSCRTQAEQLGDTTGVHLATLIAERL</sequence>
<dbReference type="InterPro" id="IPR016166">
    <property type="entry name" value="FAD-bd_PCMH"/>
</dbReference>
<dbReference type="Pfam" id="PF02754">
    <property type="entry name" value="CCG"/>
    <property type="match status" value="1"/>
</dbReference>
<dbReference type="InterPro" id="IPR004017">
    <property type="entry name" value="Cys_rich_dom"/>
</dbReference>
<dbReference type="Proteomes" id="UP000431744">
    <property type="component" value="Unassembled WGS sequence"/>
</dbReference>
<dbReference type="PROSITE" id="PS00198">
    <property type="entry name" value="4FE4S_FER_1"/>
    <property type="match status" value="1"/>
</dbReference>
<protein>
    <submittedName>
        <fullName evidence="10">FAD-binding oxidoreductase</fullName>
    </submittedName>
</protein>
<keyword evidence="11" id="KW-1185">Reference proteome</keyword>
<evidence type="ECO:0000313" key="10">
    <source>
        <dbReference type="EMBL" id="KAB1649802.1"/>
    </source>
</evidence>
<keyword evidence="2" id="KW-0285">Flavoprotein</keyword>
<feature type="domain" description="FAD-binding PCMH-type" evidence="9">
    <location>
        <begin position="55"/>
        <end position="268"/>
    </location>
</feature>
<dbReference type="Pfam" id="PF13183">
    <property type="entry name" value="Fer4_8"/>
    <property type="match status" value="1"/>
</dbReference>
<keyword evidence="6" id="KW-0408">Iron</keyword>
<dbReference type="InterPro" id="IPR004113">
    <property type="entry name" value="FAD-bd_oxidored_4_C"/>
</dbReference>
<dbReference type="EMBL" id="WBJY01000001">
    <property type="protein sequence ID" value="KAB1649802.1"/>
    <property type="molecule type" value="Genomic_DNA"/>
</dbReference>
<evidence type="ECO:0000256" key="2">
    <source>
        <dbReference type="ARBA" id="ARBA00022630"/>
    </source>
</evidence>
<dbReference type="Gene3D" id="3.30.465.10">
    <property type="match status" value="1"/>
</dbReference>
<dbReference type="GO" id="GO:0051536">
    <property type="term" value="F:iron-sulfur cluster binding"/>
    <property type="evidence" value="ECO:0007669"/>
    <property type="project" value="UniProtKB-KW"/>
</dbReference>
<dbReference type="GO" id="GO:0004458">
    <property type="term" value="F:D-lactate dehydrogenase (cytochrome) activity"/>
    <property type="evidence" value="ECO:0007669"/>
    <property type="project" value="TreeGrafter"/>
</dbReference>
<keyword evidence="5" id="KW-0560">Oxidoreductase</keyword>
<dbReference type="GO" id="GO:0008720">
    <property type="term" value="F:D-lactate dehydrogenase (NAD+) activity"/>
    <property type="evidence" value="ECO:0007669"/>
    <property type="project" value="TreeGrafter"/>
</dbReference>
<dbReference type="GO" id="GO:0071949">
    <property type="term" value="F:FAD binding"/>
    <property type="evidence" value="ECO:0007669"/>
    <property type="project" value="InterPro"/>
</dbReference>
<dbReference type="RefSeq" id="WP_158028387.1">
    <property type="nucleotide sequence ID" value="NZ_BMHG01000001.1"/>
</dbReference>